<feature type="transmembrane region" description="Helical" evidence="1">
    <location>
        <begin position="166"/>
        <end position="185"/>
    </location>
</feature>
<feature type="transmembrane region" description="Helical" evidence="1">
    <location>
        <begin position="83"/>
        <end position="105"/>
    </location>
</feature>
<comment type="caution">
    <text evidence="3">The sequence shown here is derived from an EMBL/GenBank/DDBJ whole genome shotgun (WGS) entry which is preliminary data.</text>
</comment>
<accession>A0A5C5R656</accession>
<evidence type="ECO:0000313" key="4">
    <source>
        <dbReference type="Proteomes" id="UP000317291"/>
    </source>
</evidence>
<dbReference type="Pfam" id="PF07853">
    <property type="entry name" value="DUF1648"/>
    <property type="match status" value="1"/>
</dbReference>
<dbReference type="AlphaFoldDB" id="A0A5C5R656"/>
<evidence type="ECO:0000256" key="1">
    <source>
        <dbReference type="SAM" id="Phobius"/>
    </source>
</evidence>
<feature type="domain" description="DUF1648" evidence="2">
    <location>
        <begin position="43"/>
        <end position="81"/>
    </location>
</feature>
<evidence type="ECO:0000259" key="2">
    <source>
        <dbReference type="Pfam" id="PF07853"/>
    </source>
</evidence>
<keyword evidence="4" id="KW-1185">Reference proteome</keyword>
<feature type="transmembrane region" description="Helical" evidence="1">
    <location>
        <begin position="126"/>
        <end position="154"/>
    </location>
</feature>
<dbReference type="InterPro" id="IPR012867">
    <property type="entry name" value="DUF1648"/>
</dbReference>
<organism evidence="3 4">
    <name type="scientific">Tsukamurella asaccharolytica</name>
    <dbReference type="NCBI Taxonomy" id="2592067"/>
    <lineage>
        <taxon>Bacteria</taxon>
        <taxon>Bacillati</taxon>
        <taxon>Actinomycetota</taxon>
        <taxon>Actinomycetes</taxon>
        <taxon>Mycobacteriales</taxon>
        <taxon>Tsukamurellaceae</taxon>
        <taxon>Tsukamurella</taxon>
    </lineage>
</organism>
<dbReference type="EMBL" id="VIGW01000007">
    <property type="protein sequence ID" value="TWS18687.1"/>
    <property type="molecule type" value="Genomic_DNA"/>
</dbReference>
<proteinExistence type="predicted"/>
<keyword evidence="1" id="KW-0472">Membrane</keyword>
<keyword evidence="1" id="KW-0812">Transmembrane</keyword>
<evidence type="ECO:0000313" key="3">
    <source>
        <dbReference type="EMBL" id="TWS18687.1"/>
    </source>
</evidence>
<sequence>MPPIYVRTVCDLRPAARAGRRSRRTTGSVGRMRARWWSFLGTVLAYAAAAAWAAISGPDPFPTHFGLSGQPDSWTPRAEAVPLHAAITAGIAVLFAGLALAAPRIPARIVNTPRRDYWLAPEHRPAFDAIVSGFLLWIGGLILVLQAATIVVTIIDPAETAAKSTITFLFVVSLVGSIGYLIWLLTHPPKRSTTTARGVRPKRSGNRSRR</sequence>
<name>A0A5C5R656_9ACTN</name>
<protein>
    <submittedName>
        <fullName evidence="3">DUF1648 domain-containing protein</fullName>
    </submittedName>
</protein>
<keyword evidence="1" id="KW-1133">Transmembrane helix</keyword>
<feature type="transmembrane region" description="Helical" evidence="1">
    <location>
        <begin position="36"/>
        <end position="55"/>
    </location>
</feature>
<reference evidence="3 4" key="1">
    <citation type="submission" date="2019-06" db="EMBL/GenBank/DDBJ databases">
        <title>Tsukamurella conjunctivitidis sp. nov., Tsukamurella assacharolytica sp. nov. and Tsukamurella sputae sp. nov. isolated from patients with conjunctivitis, bacteraemia (lymphoma) and respiratory infection (sputum) in Hong Kong.</title>
        <authorList>
            <person name="Teng J.L.L."/>
            <person name="Lee H.H."/>
            <person name="Fong J.Y.H."/>
            <person name="Fok K.M.N."/>
            <person name="Lau S.K.P."/>
            <person name="Woo P.C.Y."/>
        </authorList>
    </citation>
    <scope>NUCLEOTIDE SEQUENCE [LARGE SCALE GENOMIC DNA]</scope>
    <source>
        <strain evidence="3 4">HKU71</strain>
    </source>
</reference>
<gene>
    <name evidence="3" type="ORF">FK529_13975</name>
</gene>
<dbReference type="Proteomes" id="UP000317291">
    <property type="component" value="Unassembled WGS sequence"/>
</dbReference>